<dbReference type="InterPro" id="IPR039426">
    <property type="entry name" value="TonB-dep_rcpt-like"/>
</dbReference>
<evidence type="ECO:0000256" key="3">
    <source>
        <dbReference type="SAM" id="SignalP"/>
    </source>
</evidence>
<dbReference type="InterPro" id="IPR012910">
    <property type="entry name" value="Plug_dom"/>
</dbReference>
<dbReference type="InterPro" id="IPR037066">
    <property type="entry name" value="Plug_dom_sf"/>
</dbReference>
<dbReference type="InterPro" id="IPR023997">
    <property type="entry name" value="TonB-dep_OMP_SusC/RagA_CS"/>
</dbReference>
<feature type="signal peptide" evidence="3">
    <location>
        <begin position="1"/>
        <end position="19"/>
    </location>
</feature>
<reference evidence="5" key="1">
    <citation type="submission" date="2022-10" db="EMBL/GenBank/DDBJ databases">
        <title>Gaoshiqiia sediminis gen. nov., sp. nov., isolated from coastal sediment.</title>
        <authorList>
            <person name="Yu W.X."/>
            <person name="Mu D.S."/>
            <person name="Du J.Z."/>
            <person name="Liang Y.Q."/>
        </authorList>
    </citation>
    <scope>NUCLEOTIDE SEQUENCE</scope>
    <source>
        <strain evidence="5">A06</strain>
    </source>
</reference>
<keyword evidence="6" id="KW-1185">Reference proteome</keyword>
<dbReference type="GO" id="GO:0015344">
    <property type="term" value="F:siderophore uptake transmembrane transporter activity"/>
    <property type="evidence" value="ECO:0007669"/>
    <property type="project" value="TreeGrafter"/>
</dbReference>
<evidence type="ECO:0000313" key="6">
    <source>
        <dbReference type="Proteomes" id="UP001163821"/>
    </source>
</evidence>
<dbReference type="PROSITE" id="PS52016">
    <property type="entry name" value="TONB_DEPENDENT_REC_3"/>
    <property type="match status" value="1"/>
</dbReference>
<dbReference type="Pfam" id="PF07715">
    <property type="entry name" value="Plug"/>
    <property type="match status" value="1"/>
</dbReference>
<dbReference type="Gene3D" id="2.170.130.10">
    <property type="entry name" value="TonB-dependent receptor, plug domain"/>
    <property type="match status" value="1"/>
</dbReference>
<dbReference type="AlphaFoldDB" id="A0AA41Y8C2"/>
<keyword evidence="1 3" id="KW-0732">Signal</keyword>
<dbReference type="PANTHER" id="PTHR30069">
    <property type="entry name" value="TONB-DEPENDENT OUTER MEMBRANE RECEPTOR"/>
    <property type="match status" value="1"/>
</dbReference>
<keyword evidence="2" id="KW-0812">Transmembrane</keyword>
<comment type="caution">
    <text evidence="5">The sequence shown here is derived from an EMBL/GenBank/DDBJ whole genome shotgun (WGS) entry which is preliminary data.</text>
</comment>
<gene>
    <name evidence="5" type="ORF">N2K84_13480</name>
</gene>
<dbReference type="InterPro" id="IPR008969">
    <property type="entry name" value="CarboxyPept-like_regulatory"/>
</dbReference>
<keyword evidence="2" id="KW-0472">Membrane</keyword>
<dbReference type="Gene3D" id="2.60.40.1120">
    <property type="entry name" value="Carboxypeptidase-like, regulatory domain"/>
    <property type="match status" value="1"/>
</dbReference>
<keyword evidence="2" id="KW-0998">Cell outer membrane</keyword>
<accession>A0AA41Y8C2</accession>
<dbReference type="GO" id="GO:0009279">
    <property type="term" value="C:cell outer membrane"/>
    <property type="evidence" value="ECO:0007669"/>
    <property type="project" value="UniProtKB-SubCell"/>
</dbReference>
<dbReference type="SUPFAM" id="SSF56935">
    <property type="entry name" value="Porins"/>
    <property type="match status" value="1"/>
</dbReference>
<proteinExistence type="inferred from homology"/>
<feature type="chain" id="PRO_5041271086" evidence="3">
    <location>
        <begin position="20"/>
        <end position="265"/>
    </location>
</feature>
<evidence type="ECO:0000256" key="2">
    <source>
        <dbReference type="PROSITE-ProRule" id="PRU01360"/>
    </source>
</evidence>
<evidence type="ECO:0000256" key="1">
    <source>
        <dbReference type="ARBA" id="ARBA00022729"/>
    </source>
</evidence>
<dbReference type="Pfam" id="PF13715">
    <property type="entry name" value="CarbopepD_reg_2"/>
    <property type="match status" value="1"/>
</dbReference>
<dbReference type="GO" id="GO:0044718">
    <property type="term" value="P:siderophore transmembrane transport"/>
    <property type="evidence" value="ECO:0007669"/>
    <property type="project" value="TreeGrafter"/>
</dbReference>
<comment type="similarity">
    <text evidence="2">Belongs to the TonB-dependent receptor family.</text>
</comment>
<dbReference type="SUPFAM" id="SSF49464">
    <property type="entry name" value="Carboxypeptidase regulatory domain-like"/>
    <property type="match status" value="1"/>
</dbReference>
<dbReference type="EMBL" id="JAPAAF010000021">
    <property type="protein sequence ID" value="MCW0483750.1"/>
    <property type="molecule type" value="Genomic_DNA"/>
</dbReference>
<dbReference type="PANTHER" id="PTHR30069:SF29">
    <property type="entry name" value="HEMOGLOBIN AND HEMOGLOBIN-HAPTOGLOBIN-BINDING PROTEIN 1-RELATED"/>
    <property type="match status" value="1"/>
</dbReference>
<protein>
    <submittedName>
        <fullName evidence="5">TonB-dependent receptor plug domain-containing protein</fullName>
    </submittedName>
</protein>
<dbReference type="Proteomes" id="UP001163821">
    <property type="component" value="Unassembled WGS sequence"/>
</dbReference>
<dbReference type="RefSeq" id="WP_282592344.1">
    <property type="nucleotide sequence ID" value="NZ_JAPAAF010000021.1"/>
</dbReference>
<name>A0AA41Y8C2_9BACT</name>
<keyword evidence="5" id="KW-0675">Receptor</keyword>
<sequence>MKKLTILFLLFLSVTLVSAQQKNVVTGTVTDEASGAPIPGVSIVIKGTTVGTITDFDGNYSIEAEGNQILVFSFVGLTTQEVAISNRAKINVSLAESTEFVDEIVVVGYGQLKVKDLTSSIATLKSEELVKTPAGQAMQALQGKVAGVQIVSAGAPGGEPTVRIRGIGSFPGSSNSSPLYVVDGMYFDNIDFLNPSDIETLSVLKDASAAAIYGVRAANGVVLITTKKGSLNSKTTITYEGYYGVQVPQNVMKMANAEQFVNYVN</sequence>
<keyword evidence="2" id="KW-1134">Transmembrane beta strand</keyword>
<evidence type="ECO:0000313" key="5">
    <source>
        <dbReference type="EMBL" id="MCW0483750.1"/>
    </source>
</evidence>
<feature type="domain" description="TonB-dependent receptor plug" evidence="4">
    <location>
        <begin position="114"/>
        <end position="221"/>
    </location>
</feature>
<dbReference type="FunFam" id="2.60.40.1120:FF:000003">
    <property type="entry name" value="Outer membrane protein Omp121"/>
    <property type="match status" value="1"/>
</dbReference>
<comment type="subcellular location">
    <subcellularLocation>
        <location evidence="2">Cell outer membrane</location>
        <topology evidence="2">Multi-pass membrane protein</topology>
    </subcellularLocation>
</comment>
<dbReference type="NCBIfam" id="TIGR04057">
    <property type="entry name" value="SusC_RagA_signa"/>
    <property type="match status" value="1"/>
</dbReference>
<evidence type="ECO:0000259" key="4">
    <source>
        <dbReference type="Pfam" id="PF07715"/>
    </source>
</evidence>
<keyword evidence="2" id="KW-0813">Transport</keyword>
<organism evidence="5 6">
    <name type="scientific">Gaoshiqia sediminis</name>
    <dbReference type="NCBI Taxonomy" id="2986998"/>
    <lineage>
        <taxon>Bacteria</taxon>
        <taxon>Pseudomonadati</taxon>
        <taxon>Bacteroidota</taxon>
        <taxon>Bacteroidia</taxon>
        <taxon>Marinilabiliales</taxon>
        <taxon>Prolixibacteraceae</taxon>
        <taxon>Gaoshiqia</taxon>
    </lineage>
</organism>